<comment type="caution">
    <text evidence="2">The sequence shown here is derived from an EMBL/GenBank/DDBJ whole genome shotgun (WGS) entry which is preliminary data.</text>
</comment>
<proteinExistence type="predicted"/>
<accession>A0ABR3F1W3</accession>
<feature type="region of interest" description="Disordered" evidence="1">
    <location>
        <begin position="575"/>
        <end position="759"/>
    </location>
</feature>
<feature type="non-terminal residue" evidence="2">
    <location>
        <position position="759"/>
    </location>
</feature>
<evidence type="ECO:0000313" key="2">
    <source>
        <dbReference type="EMBL" id="KAL0569181.1"/>
    </source>
</evidence>
<organism evidence="2 3">
    <name type="scientific">Marasmius crinis-equi</name>
    <dbReference type="NCBI Taxonomy" id="585013"/>
    <lineage>
        <taxon>Eukaryota</taxon>
        <taxon>Fungi</taxon>
        <taxon>Dikarya</taxon>
        <taxon>Basidiomycota</taxon>
        <taxon>Agaricomycotina</taxon>
        <taxon>Agaricomycetes</taxon>
        <taxon>Agaricomycetidae</taxon>
        <taxon>Agaricales</taxon>
        <taxon>Marasmiineae</taxon>
        <taxon>Marasmiaceae</taxon>
        <taxon>Marasmius</taxon>
    </lineage>
</organism>
<feature type="compositionally biased region" description="Polar residues" evidence="1">
    <location>
        <begin position="450"/>
        <end position="470"/>
    </location>
</feature>
<dbReference type="EMBL" id="JBAHYK010001175">
    <property type="protein sequence ID" value="KAL0569181.1"/>
    <property type="molecule type" value="Genomic_DNA"/>
</dbReference>
<gene>
    <name evidence="2" type="ORF">V5O48_012789</name>
</gene>
<feature type="compositionally biased region" description="Basic and acidic residues" evidence="1">
    <location>
        <begin position="619"/>
        <end position="631"/>
    </location>
</feature>
<sequence>MANPSYFAGSHGFVIESGGNFATVQGNQILNYFNREPERKTALTVYDQVLQGDIHRTEDFGVHEYRRRWYDREPRFKKTICAAEVIGLEGRVFTVMSYTGPEAHEAFEEDFQKYSRTLTASPFQVYGINTNVPTVLFYNAAGEALGQCGILGKEISAGVDSPAQLLSQRDLVGSEEGDAVSRAGGAREGNCLPYLASLKARDVDRGVVKAIAGERSRPWPKVEVYQPTICSASTNATVAVGGGLWEACWNNDLGEREVMENGANRFMLKGKEDRFSVRIDRVEPAVWMSQALSVFHARGISLDDDLRQFELIIPELSLVGCPSTSETACQRRREETIYLFVGPLSPFTPTDVCWTSSLHHWSFDPTGQHPLPPKICEELGLPIKLFVDVYSTYPLGGRWNNEHYKWMHQYQVARGFDPKTTDFARHLGYRIYQVQSDSDRFEDVDAQSPPAISTSSSLGDLSEISYQPGTQHPPFQHAVSTPFNNPLPHPGTSASEPSTASHTSSTDSTYPNGLIHPGAVTTTSPVQYSFAAATSSVTTEGSTRAEGQLEEIAVPISEPILYPSITQSRMISKKANGTLPKKEPNPLLGNRRSINGKAVKDKEGTSAGKRKPPQTTQDEPAKEVLKSRETAVRANVNSQSPPKAISTSFNPCVSPRTPRNPASRLPTKSTPSVSIPPPKRPQIQPQESTRVQRSVTKNAANPGMTSGKATPGPSRTRTPLTSEPIRIGSSSPKLRTPQSAETTPSSTPSATPSSSIARI</sequence>
<feature type="compositionally biased region" description="Polar residues" evidence="1">
    <location>
        <begin position="687"/>
        <end position="721"/>
    </location>
</feature>
<reference evidence="2 3" key="1">
    <citation type="submission" date="2024-02" db="EMBL/GenBank/DDBJ databases">
        <title>A draft genome for the cacao thread blight pathogen Marasmius crinis-equi.</title>
        <authorList>
            <person name="Cohen S.P."/>
            <person name="Baruah I.K."/>
            <person name="Amoako-Attah I."/>
            <person name="Bukari Y."/>
            <person name="Meinhardt L.W."/>
            <person name="Bailey B.A."/>
        </authorList>
    </citation>
    <scope>NUCLEOTIDE SEQUENCE [LARGE SCALE GENOMIC DNA]</scope>
    <source>
        <strain evidence="2 3">GH-76</strain>
    </source>
</reference>
<feature type="compositionally biased region" description="Polar residues" evidence="1">
    <location>
        <begin position="635"/>
        <end position="651"/>
    </location>
</feature>
<feature type="compositionally biased region" description="Low complexity" evidence="1">
    <location>
        <begin position="498"/>
        <end position="509"/>
    </location>
</feature>
<evidence type="ECO:0000313" key="3">
    <source>
        <dbReference type="Proteomes" id="UP001465976"/>
    </source>
</evidence>
<keyword evidence="3" id="KW-1185">Reference proteome</keyword>
<evidence type="ECO:0000256" key="1">
    <source>
        <dbReference type="SAM" id="MobiDB-lite"/>
    </source>
</evidence>
<dbReference type="Proteomes" id="UP001465976">
    <property type="component" value="Unassembled WGS sequence"/>
</dbReference>
<feature type="region of interest" description="Disordered" evidence="1">
    <location>
        <begin position="439"/>
        <end position="518"/>
    </location>
</feature>
<feature type="compositionally biased region" description="Low complexity" evidence="1">
    <location>
        <begin position="736"/>
        <end position="759"/>
    </location>
</feature>
<protein>
    <submittedName>
        <fullName evidence="2">Uncharacterized protein</fullName>
    </submittedName>
</protein>
<name>A0ABR3F1W3_9AGAR</name>